<evidence type="ECO:0000256" key="1">
    <source>
        <dbReference type="ARBA" id="ARBA00023015"/>
    </source>
</evidence>
<dbReference type="InterPro" id="IPR013324">
    <property type="entry name" value="RNA_pol_sigma_r3/r4-like"/>
</dbReference>
<protein>
    <submittedName>
        <fullName evidence="6">RNA polymerase sigma factor (Sigma-70 family)</fullName>
    </submittedName>
</protein>
<dbReference type="Pfam" id="PF04545">
    <property type="entry name" value="Sigma70_r4"/>
    <property type="match status" value="1"/>
</dbReference>
<dbReference type="InterPro" id="IPR014284">
    <property type="entry name" value="RNA_pol_sigma-70_dom"/>
</dbReference>
<dbReference type="PANTHER" id="PTHR30385:SF4">
    <property type="entry name" value="RNA POLYMERASE SIGMA-E FACTOR"/>
    <property type="match status" value="1"/>
</dbReference>
<feature type="domain" description="RNA polymerase sigma-70 region 4" evidence="5">
    <location>
        <begin position="127"/>
        <end position="176"/>
    </location>
</feature>
<dbReference type="PANTHER" id="PTHR30385">
    <property type="entry name" value="SIGMA FACTOR F FLAGELLAR"/>
    <property type="match status" value="1"/>
</dbReference>
<accession>A0ABT2EL24</accession>
<dbReference type="Gene3D" id="1.20.140.160">
    <property type="match status" value="1"/>
</dbReference>
<name>A0ABT2EL24_9BACT</name>
<dbReference type="Proteomes" id="UP001204798">
    <property type="component" value="Unassembled WGS sequence"/>
</dbReference>
<dbReference type="EMBL" id="JANUCP010000002">
    <property type="protein sequence ID" value="MCS3918591.1"/>
    <property type="molecule type" value="Genomic_DNA"/>
</dbReference>
<dbReference type="PRINTS" id="PR00046">
    <property type="entry name" value="SIGMA70FCT"/>
</dbReference>
<evidence type="ECO:0000256" key="2">
    <source>
        <dbReference type="ARBA" id="ARBA00023082"/>
    </source>
</evidence>
<comment type="caution">
    <text evidence="6">The sequence shown here is derived from an EMBL/GenBank/DDBJ whole genome shotgun (WGS) entry which is preliminary data.</text>
</comment>
<dbReference type="NCBIfam" id="TIGR02937">
    <property type="entry name" value="sigma70-ECF"/>
    <property type="match status" value="1"/>
</dbReference>
<dbReference type="CDD" id="cd06171">
    <property type="entry name" value="Sigma70_r4"/>
    <property type="match status" value="1"/>
</dbReference>
<gene>
    <name evidence="6" type="ORF">M2350_000991</name>
</gene>
<proteinExistence type="predicted"/>
<dbReference type="InterPro" id="IPR007630">
    <property type="entry name" value="RNA_pol_sigma70_r4"/>
</dbReference>
<evidence type="ECO:0000259" key="5">
    <source>
        <dbReference type="Pfam" id="PF04545"/>
    </source>
</evidence>
<evidence type="ECO:0000313" key="6">
    <source>
        <dbReference type="EMBL" id="MCS3918591.1"/>
    </source>
</evidence>
<keyword evidence="7" id="KW-1185">Reference proteome</keyword>
<sequence>MEKLHLKVQKPVQVALRQARQWHYPPHWDCHQWQEELDDIAYAAAFEACFCFDERRGVPLEAFVFQQVLTALRDFHRHEWAYFAFHCAHLPRIADEVEEGDESVEVCEGVVTEGLEREWRRYLICWALERLSEREQQVIKRLYWDEWTEAEIAQEMGISQQAVSKIKQRAIQKLRELLKGLL</sequence>
<keyword evidence="4" id="KW-0804">Transcription</keyword>
<reference evidence="6 7" key="1">
    <citation type="submission" date="2022-08" db="EMBL/GenBank/DDBJ databases">
        <title>Bacterial and archaeal communities from various locations to study Microbial Dark Matter (Phase II).</title>
        <authorList>
            <person name="Stepanauskas R."/>
        </authorList>
    </citation>
    <scope>NUCLEOTIDE SEQUENCE [LARGE SCALE GENOMIC DNA]</scope>
    <source>
        <strain evidence="6 7">PD1</strain>
    </source>
</reference>
<keyword evidence="1" id="KW-0805">Transcription regulation</keyword>
<dbReference type="SUPFAM" id="SSF88659">
    <property type="entry name" value="Sigma3 and sigma4 domains of RNA polymerase sigma factors"/>
    <property type="match status" value="1"/>
</dbReference>
<evidence type="ECO:0000256" key="4">
    <source>
        <dbReference type="ARBA" id="ARBA00023163"/>
    </source>
</evidence>
<evidence type="ECO:0000313" key="7">
    <source>
        <dbReference type="Proteomes" id="UP001204798"/>
    </source>
</evidence>
<keyword evidence="2" id="KW-0731">Sigma factor</keyword>
<organism evidence="6 7">
    <name type="scientific">Candidatus Fervidibacter sacchari</name>
    <dbReference type="NCBI Taxonomy" id="1448929"/>
    <lineage>
        <taxon>Bacteria</taxon>
        <taxon>Candidatus Fervidibacterota</taxon>
        <taxon>Candidatus Fervidibacter</taxon>
    </lineage>
</organism>
<dbReference type="InterPro" id="IPR000943">
    <property type="entry name" value="RNA_pol_sigma70"/>
</dbReference>
<evidence type="ECO:0000256" key="3">
    <source>
        <dbReference type="ARBA" id="ARBA00023125"/>
    </source>
</evidence>
<dbReference type="RefSeq" id="WP_259094571.1">
    <property type="nucleotide sequence ID" value="NZ_CP130454.1"/>
</dbReference>
<keyword evidence="3" id="KW-0238">DNA-binding</keyword>